<name>A0A0K2SZH4_LEPSM</name>
<protein>
    <submittedName>
        <fullName evidence="1">Uncharacterized protein</fullName>
    </submittedName>
</protein>
<feature type="non-terminal residue" evidence="1">
    <location>
        <position position="1"/>
    </location>
</feature>
<organism evidence="1">
    <name type="scientific">Lepeophtheirus salmonis</name>
    <name type="common">Salmon louse</name>
    <name type="synonym">Caligus salmonis</name>
    <dbReference type="NCBI Taxonomy" id="72036"/>
    <lineage>
        <taxon>Eukaryota</taxon>
        <taxon>Metazoa</taxon>
        <taxon>Ecdysozoa</taxon>
        <taxon>Arthropoda</taxon>
        <taxon>Crustacea</taxon>
        <taxon>Multicrustacea</taxon>
        <taxon>Hexanauplia</taxon>
        <taxon>Copepoda</taxon>
        <taxon>Siphonostomatoida</taxon>
        <taxon>Caligidae</taxon>
        <taxon>Lepeophtheirus</taxon>
    </lineage>
</organism>
<evidence type="ECO:0000313" key="1">
    <source>
        <dbReference type="EMBL" id="CDW18935.1"/>
    </source>
</evidence>
<dbReference type="EMBL" id="HACA01001574">
    <property type="protein sequence ID" value="CDW18935.1"/>
    <property type="molecule type" value="Transcribed_RNA"/>
</dbReference>
<reference evidence="1" key="1">
    <citation type="submission" date="2014-05" db="EMBL/GenBank/DDBJ databases">
        <authorList>
            <person name="Chronopoulou M."/>
        </authorList>
    </citation>
    <scope>NUCLEOTIDE SEQUENCE</scope>
    <source>
        <tissue evidence="1">Whole organism</tissue>
    </source>
</reference>
<proteinExistence type="predicted"/>
<dbReference type="AlphaFoldDB" id="A0A0K2SZH4"/>
<accession>A0A0K2SZH4</accession>
<sequence length="75" mass="8319">VRRVFVKKDVFGVVVSTGKVCPPILLEKEGAANADAYIGLLDKKVLPWEEGVCYSSRKCHVSKGFHQEDVEQSQV</sequence>